<dbReference type="RefSeq" id="WP_188758927.1">
    <property type="nucleotide sequence ID" value="NZ_BMJB01000001.1"/>
</dbReference>
<comment type="caution">
    <text evidence="2">The sequence shown here is derived from an EMBL/GenBank/DDBJ whole genome shotgun (WGS) entry which is preliminary data.</text>
</comment>
<gene>
    <name evidence="2" type="ORF">GCM10011507_17360</name>
</gene>
<proteinExistence type="predicted"/>
<evidence type="ECO:0000313" key="2">
    <source>
        <dbReference type="EMBL" id="GGA66360.1"/>
    </source>
</evidence>
<dbReference type="Gene3D" id="2.40.160.20">
    <property type="match status" value="1"/>
</dbReference>
<protein>
    <recommendedName>
        <fullName evidence="4">Outer membrane protein beta-barrel domain-containing protein</fullName>
    </recommendedName>
</protein>
<keyword evidence="1" id="KW-0732">Signal</keyword>
<keyword evidence="3" id="KW-1185">Reference proteome</keyword>
<dbReference type="SUPFAM" id="SSF56925">
    <property type="entry name" value="OMPA-like"/>
    <property type="match status" value="1"/>
</dbReference>
<evidence type="ECO:0008006" key="4">
    <source>
        <dbReference type="Google" id="ProtNLM"/>
    </source>
</evidence>
<reference evidence="2" key="1">
    <citation type="journal article" date="2014" name="Int. J. Syst. Evol. Microbiol.">
        <title>Complete genome sequence of Corynebacterium casei LMG S-19264T (=DSM 44701T), isolated from a smear-ripened cheese.</title>
        <authorList>
            <consortium name="US DOE Joint Genome Institute (JGI-PGF)"/>
            <person name="Walter F."/>
            <person name="Albersmeier A."/>
            <person name="Kalinowski J."/>
            <person name="Ruckert C."/>
        </authorList>
    </citation>
    <scope>NUCLEOTIDE SEQUENCE</scope>
    <source>
        <strain evidence="2">CGMCC 1.15447</strain>
    </source>
</reference>
<sequence length="230" mass="24492">MLNPPRLSCVFAALLCVAAVLAGPTAQAQYDSPTIPGPISDALSHVDIGVSGVGSITQSSTGPVQNSTQPAANVSIDPSKTVGALITVRYTFKPLVGFEFNYGYSRYDQKFTGVSGTPGVFGVQNNAKEYTFGYVAQLHQYFGLTPFVAGGGGTTAFRPTTNGGQGLLSQGRATYYYAVGANTNLGSKHFGLRAQFRQKFYIAPDFGQNYLTILKHTSTFEPGIGFFIHF</sequence>
<feature type="signal peptide" evidence="1">
    <location>
        <begin position="1"/>
        <end position="22"/>
    </location>
</feature>
<dbReference type="Proteomes" id="UP000648801">
    <property type="component" value="Unassembled WGS sequence"/>
</dbReference>
<dbReference type="AlphaFoldDB" id="A0A916W4U6"/>
<evidence type="ECO:0000256" key="1">
    <source>
        <dbReference type="SAM" id="SignalP"/>
    </source>
</evidence>
<feature type="chain" id="PRO_5036815806" description="Outer membrane protein beta-barrel domain-containing protein" evidence="1">
    <location>
        <begin position="23"/>
        <end position="230"/>
    </location>
</feature>
<organism evidence="2 3">
    <name type="scientific">Edaphobacter acidisoli</name>
    <dbReference type="NCBI Taxonomy" id="2040573"/>
    <lineage>
        <taxon>Bacteria</taxon>
        <taxon>Pseudomonadati</taxon>
        <taxon>Acidobacteriota</taxon>
        <taxon>Terriglobia</taxon>
        <taxon>Terriglobales</taxon>
        <taxon>Acidobacteriaceae</taxon>
        <taxon>Edaphobacter</taxon>
    </lineage>
</organism>
<reference evidence="2" key="2">
    <citation type="submission" date="2020-09" db="EMBL/GenBank/DDBJ databases">
        <authorList>
            <person name="Sun Q."/>
            <person name="Zhou Y."/>
        </authorList>
    </citation>
    <scope>NUCLEOTIDE SEQUENCE</scope>
    <source>
        <strain evidence="2">CGMCC 1.15447</strain>
    </source>
</reference>
<dbReference type="EMBL" id="BMJB01000001">
    <property type="protein sequence ID" value="GGA66360.1"/>
    <property type="molecule type" value="Genomic_DNA"/>
</dbReference>
<evidence type="ECO:0000313" key="3">
    <source>
        <dbReference type="Proteomes" id="UP000648801"/>
    </source>
</evidence>
<accession>A0A916W4U6</accession>
<name>A0A916W4U6_9BACT</name>
<dbReference type="InterPro" id="IPR011250">
    <property type="entry name" value="OMP/PagP_B-barrel"/>
</dbReference>